<feature type="compositionally biased region" description="Low complexity" evidence="1">
    <location>
        <begin position="27"/>
        <end position="38"/>
    </location>
</feature>
<dbReference type="EMBL" id="JABBFW010000002">
    <property type="protein sequence ID" value="NML14228.1"/>
    <property type="molecule type" value="Genomic_DNA"/>
</dbReference>
<name>A0A848F547_9BURK</name>
<evidence type="ECO:0000256" key="2">
    <source>
        <dbReference type="SAM" id="SignalP"/>
    </source>
</evidence>
<evidence type="ECO:0000313" key="3">
    <source>
        <dbReference type="EMBL" id="NML14228.1"/>
    </source>
</evidence>
<keyword evidence="4" id="KW-1185">Reference proteome</keyword>
<evidence type="ECO:0000313" key="4">
    <source>
        <dbReference type="Proteomes" id="UP000574067"/>
    </source>
</evidence>
<evidence type="ECO:0000256" key="1">
    <source>
        <dbReference type="SAM" id="MobiDB-lite"/>
    </source>
</evidence>
<organism evidence="3 4">
    <name type="scientific">Azohydromonas caseinilytica</name>
    <dbReference type="NCBI Taxonomy" id="2728836"/>
    <lineage>
        <taxon>Bacteria</taxon>
        <taxon>Pseudomonadati</taxon>
        <taxon>Pseudomonadota</taxon>
        <taxon>Betaproteobacteria</taxon>
        <taxon>Burkholderiales</taxon>
        <taxon>Sphaerotilaceae</taxon>
        <taxon>Azohydromonas</taxon>
    </lineage>
</organism>
<feature type="compositionally biased region" description="Low complexity" evidence="1">
    <location>
        <begin position="239"/>
        <end position="254"/>
    </location>
</feature>
<protein>
    <submittedName>
        <fullName evidence="3">DUF3106 domain-containing protein</fullName>
    </submittedName>
</protein>
<feature type="signal peptide" evidence="2">
    <location>
        <begin position="1"/>
        <end position="23"/>
    </location>
</feature>
<dbReference type="Proteomes" id="UP000574067">
    <property type="component" value="Unassembled WGS sequence"/>
</dbReference>
<dbReference type="InterPro" id="IPR021455">
    <property type="entry name" value="DUF3106"/>
</dbReference>
<reference evidence="3 4" key="1">
    <citation type="submission" date="2020-04" db="EMBL/GenBank/DDBJ databases">
        <title>Azohydromonas sp. isolated from soil.</title>
        <authorList>
            <person name="Dahal R.H."/>
        </authorList>
    </citation>
    <scope>NUCLEOTIDE SEQUENCE [LARGE SCALE GENOMIC DNA]</scope>
    <source>
        <strain evidence="3 4">G-1-1-14</strain>
    </source>
</reference>
<gene>
    <name evidence="3" type="ORF">HHL10_04435</name>
</gene>
<feature type="region of interest" description="Disordered" evidence="1">
    <location>
        <begin position="27"/>
        <end position="56"/>
    </location>
</feature>
<feature type="chain" id="PRO_5033004910" evidence="2">
    <location>
        <begin position="24"/>
        <end position="254"/>
    </location>
</feature>
<feature type="compositionally biased region" description="Polar residues" evidence="1">
    <location>
        <begin position="45"/>
        <end position="56"/>
    </location>
</feature>
<dbReference type="Pfam" id="PF11304">
    <property type="entry name" value="DUF3106"/>
    <property type="match status" value="1"/>
</dbReference>
<accession>A0A848F547</accession>
<feature type="region of interest" description="Disordered" evidence="1">
    <location>
        <begin position="146"/>
        <end position="254"/>
    </location>
</feature>
<comment type="caution">
    <text evidence="3">The sequence shown here is derived from an EMBL/GenBank/DDBJ whole genome shotgun (WGS) entry which is preliminary data.</text>
</comment>
<sequence>MRPRRRHLAVLAAPGLAWAFAVAAQTTPTPPAAASTAPGVKTPSGERSSSWASLTPAQRATLAPLQREWGSIDPSRQRKWLEIAMRFPRLSPEEQQRVQQRMTEWARMTPEERGRARVQFQETRQLSPEQRQAGWEAYQALPPEEKRELAQRAVPTVPRAGAPASGPSTKSNIVRVPSAPPVLKPVGPTLMQVAPGATTTSVTRPPAPPLHQQPGLPKMAATPNFVDKNTLLPKRGVQAAPVSAPAASPAASPQ</sequence>
<proteinExistence type="predicted"/>
<feature type="region of interest" description="Disordered" evidence="1">
    <location>
        <begin position="108"/>
        <end position="132"/>
    </location>
</feature>
<keyword evidence="2" id="KW-0732">Signal</keyword>
<feature type="compositionally biased region" description="Polar residues" evidence="1">
    <location>
        <begin position="120"/>
        <end position="130"/>
    </location>
</feature>
<dbReference type="AlphaFoldDB" id="A0A848F547"/>